<feature type="compositionally biased region" description="Acidic residues" evidence="1">
    <location>
        <begin position="392"/>
        <end position="428"/>
    </location>
</feature>
<evidence type="ECO:0000256" key="1">
    <source>
        <dbReference type="SAM" id="MobiDB-lite"/>
    </source>
</evidence>
<keyword evidence="3" id="KW-1185">Reference proteome</keyword>
<evidence type="ECO:0000313" key="2">
    <source>
        <dbReference type="EMBL" id="KAK2962748.1"/>
    </source>
</evidence>
<accession>A0ABQ9YG53</accession>
<feature type="compositionally biased region" description="Basic and acidic residues" evidence="1">
    <location>
        <begin position="577"/>
        <end position="659"/>
    </location>
</feature>
<evidence type="ECO:0000313" key="3">
    <source>
        <dbReference type="Proteomes" id="UP001281761"/>
    </source>
</evidence>
<feature type="region of interest" description="Disordered" evidence="1">
    <location>
        <begin position="386"/>
        <end position="677"/>
    </location>
</feature>
<name>A0ABQ9YG53_9EUKA</name>
<dbReference type="EMBL" id="JARBJD010000009">
    <property type="protein sequence ID" value="KAK2962748.1"/>
    <property type="molecule type" value="Genomic_DNA"/>
</dbReference>
<dbReference type="Proteomes" id="UP001281761">
    <property type="component" value="Unassembled WGS sequence"/>
</dbReference>
<feature type="compositionally biased region" description="Acidic residues" evidence="1">
    <location>
        <begin position="530"/>
        <end position="539"/>
    </location>
</feature>
<organism evidence="2 3">
    <name type="scientific">Blattamonas nauphoetae</name>
    <dbReference type="NCBI Taxonomy" id="2049346"/>
    <lineage>
        <taxon>Eukaryota</taxon>
        <taxon>Metamonada</taxon>
        <taxon>Preaxostyla</taxon>
        <taxon>Oxymonadida</taxon>
        <taxon>Blattamonas</taxon>
    </lineage>
</organism>
<comment type="caution">
    <text evidence="2">The sequence shown here is derived from an EMBL/GenBank/DDBJ whole genome shotgun (WGS) entry which is preliminary data.</text>
</comment>
<feature type="compositionally biased region" description="Polar residues" evidence="1">
    <location>
        <begin position="455"/>
        <end position="465"/>
    </location>
</feature>
<protein>
    <submittedName>
        <fullName evidence="2">Uncharacterized protein</fullName>
    </submittedName>
</protein>
<sequence length="694" mass="78934">MEIDVPFEQDYVWFFSGNHLNFSVGIDPTDLDVQNDQNLSISYIVSLDFDSDHCNSILKPLQKLLSSLPTSRNSDLTFVHPSILFRPLPFNHDVDRNKIVTALSSETLSDVRGCTSSESIGEMRYSTLLHSIQFKKSKPKKSDTSGFNLSLEIPNTLTNPIVTFSLMSQNVIPDAAEAKLKVLSVSPSTQKKAKKDQLPNDSVIPSILGTFFLQFGVSLSETNPPSVDSSTFLIDLAASLKSKLTIASFGVLADSIIQFITFFKQSAEELEDETFEATEILEHADQDLAINSVLQPDQLTVNVSDVPDALVFSRRDIIHSHDENAPEINADIVEATISKWCADNERTEIQGDLVKEVMDKCQQWLDDKVEPAEDYDLSAKKENRCQVTFETKEDDEEEEEEESKEEEEEDFNEGEGQSEEEEDREEKEDSGNGNNEDGFSHNSGESESSEEEATTPKTPLSTRRSQTSHKSVRSQRESKRENDPEKEDDMKEIEGDEDEPQTQRPPPTPVSRAGAMAGHSESEPQKLEEQVEDTAVDGEDVGKSTKTQDGTKANEKEEKQGQQKTTPQTRSVQTKSAEQRAMNEQKRKEMEKERAAKIQEQIRIKNQEKEQRMKEEKLRKEAEKKKKEEENKRKEEEARKRKNDLEKQKKERFLSEFKPKSNQPKHKPKLDDNQKNEILKIRKEFLDTFIDDTL</sequence>
<proteinExistence type="predicted"/>
<feature type="compositionally biased region" description="Basic and acidic residues" evidence="1">
    <location>
        <begin position="474"/>
        <end position="493"/>
    </location>
</feature>
<feature type="compositionally biased region" description="Polar residues" evidence="1">
    <location>
        <begin position="562"/>
        <end position="576"/>
    </location>
</feature>
<feature type="compositionally biased region" description="Basic and acidic residues" evidence="1">
    <location>
        <begin position="520"/>
        <end position="529"/>
    </location>
</feature>
<reference evidence="2 3" key="1">
    <citation type="journal article" date="2022" name="bioRxiv">
        <title>Genomics of Preaxostyla Flagellates Illuminates Evolutionary Transitions and the Path Towards Mitochondrial Loss.</title>
        <authorList>
            <person name="Novak L.V.F."/>
            <person name="Treitli S.C."/>
            <person name="Pyrih J."/>
            <person name="Halakuc P."/>
            <person name="Pipaliya S.V."/>
            <person name="Vacek V."/>
            <person name="Brzon O."/>
            <person name="Soukal P."/>
            <person name="Eme L."/>
            <person name="Dacks J.B."/>
            <person name="Karnkowska A."/>
            <person name="Elias M."/>
            <person name="Hampl V."/>
        </authorList>
    </citation>
    <scope>NUCLEOTIDE SEQUENCE [LARGE SCALE GENOMIC DNA]</scope>
    <source>
        <strain evidence="2">NAU3</strain>
        <tissue evidence="2">Gut</tissue>
    </source>
</reference>
<feature type="compositionally biased region" description="Basic and acidic residues" evidence="1">
    <location>
        <begin position="552"/>
        <end position="561"/>
    </location>
</feature>
<gene>
    <name evidence="2" type="ORF">BLNAU_2181</name>
</gene>